<accession>A0A166BV18</accession>
<dbReference type="EMBL" id="KV425882">
    <property type="protein sequence ID" value="KZW04290.1"/>
    <property type="molecule type" value="Genomic_DNA"/>
</dbReference>
<name>A0A166BV18_EXIGL</name>
<evidence type="ECO:0000259" key="1">
    <source>
        <dbReference type="PROSITE" id="PS50097"/>
    </source>
</evidence>
<feature type="domain" description="BTB" evidence="1">
    <location>
        <begin position="19"/>
        <end position="95"/>
    </location>
</feature>
<organism evidence="2 3">
    <name type="scientific">Exidia glandulosa HHB12029</name>
    <dbReference type="NCBI Taxonomy" id="1314781"/>
    <lineage>
        <taxon>Eukaryota</taxon>
        <taxon>Fungi</taxon>
        <taxon>Dikarya</taxon>
        <taxon>Basidiomycota</taxon>
        <taxon>Agaricomycotina</taxon>
        <taxon>Agaricomycetes</taxon>
        <taxon>Auriculariales</taxon>
        <taxon>Exidiaceae</taxon>
        <taxon>Exidia</taxon>
    </lineage>
</organism>
<keyword evidence="3" id="KW-1185">Reference proteome</keyword>
<evidence type="ECO:0000313" key="2">
    <source>
        <dbReference type="EMBL" id="KZW04290.1"/>
    </source>
</evidence>
<dbReference type="InterPro" id="IPR000210">
    <property type="entry name" value="BTB/POZ_dom"/>
</dbReference>
<dbReference type="Gene3D" id="3.30.710.10">
    <property type="entry name" value="Potassium Channel Kv1.1, Chain A"/>
    <property type="match status" value="1"/>
</dbReference>
<evidence type="ECO:0000313" key="3">
    <source>
        <dbReference type="Proteomes" id="UP000077266"/>
    </source>
</evidence>
<dbReference type="STRING" id="1314781.A0A166BV18"/>
<dbReference type="SUPFAM" id="SSF54695">
    <property type="entry name" value="POZ domain"/>
    <property type="match status" value="1"/>
</dbReference>
<dbReference type="OrthoDB" id="71307at2759"/>
<sequence>MPTEPLPRVVAHDFASPDADLVLRCTDPERVDFFVFKRILVEGSSVFRDMLNVPTPSSEVSSKRSSVVAGATAPLPVVELPESADVVDRLLRLLYPMKKPTIDSLDVLVHIIKVADKYQLEGPMFILREALLSEKFLTEAPVRVYAVACIYSWEHEAKVASRACLAGDILKCEPFAELGDISARALMRLLQLHQTRGTLAIQLLNNFSPTCTGTQGSACTPAAPLWWLEFKSRAKDELRVSPTSAKIFKA</sequence>
<proteinExistence type="predicted"/>
<dbReference type="AlphaFoldDB" id="A0A166BV18"/>
<dbReference type="PROSITE" id="PS50097">
    <property type="entry name" value="BTB"/>
    <property type="match status" value="1"/>
</dbReference>
<protein>
    <recommendedName>
        <fullName evidence="1">BTB domain-containing protein</fullName>
    </recommendedName>
</protein>
<dbReference type="SMART" id="SM00225">
    <property type="entry name" value="BTB"/>
    <property type="match status" value="1"/>
</dbReference>
<dbReference type="InterPro" id="IPR011333">
    <property type="entry name" value="SKP1/BTB/POZ_sf"/>
</dbReference>
<dbReference type="InParanoid" id="A0A166BV18"/>
<dbReference type="Proteomes" id="UP000077266">
    <property type="component" value="Unassembled WGS sequence"/>
</dbReference>
<gene>
    <name evidence="2" type="ORF">EXIGLDRAFT_663792</name>
</gene>
<reference evidence="2 3" key="1">
    <citation type="journal article" date="2016" name="Mol. Biol. Evol.">
        <title>Comparative Genomics of Early-Diverging Mushroom-Forming Fungi Provides Insights into the Origins of Lignocellulose Decay Capabilities.</title>
        <authorList>
            <person name="Nagy L.G."/>
            <person name="Riley R."/>
            <person name="Tritt A."/>
            <person name="Adam C."/>
            <person name="Daum C."/>
            <person name="Floudas D."/>
            <person name="Sun H."/>
            <person name="Yadav J.S."/>
            <person name="Pangilinan J."/>
            <person name="Larsson K.H."/>
            <person name="Matsuura K."/>
            <person name="Barry K."/>
            <person name="Labutti K."/>
            <person name="Kuo R."/>
            <person name="Ohm R.A."/>
            <person name="Bhattacharya S.S."/>
            <person name="Shirouzu T."/>
            <person name="Yoshinaga Y."/>
            <person name="Martin F.M."/>
            <person name="Grigoriev I.V."/>
            <person name="Hibbett D.S."/>
        </authorList>
    </citation>
    <scope>NUCLEOTIDE SEQUENCE [LARGE SCALE GENOMIC DNA]</scope>
    <source>
        <strain evidence="2 3">HHB12029</strain>
    </source>
</reference>
<dbReference type="Pfam" id="PF00651">
    <property type="entry name" value="BTB"/>
    <property type="match status" value="1"/>
</dbReference>